<gene>
    <name evidence="5" type="ORF">AKO1_007063</name>
</gene>
<accession>A0AAW2YU21</accession>
<feature type="region of interest" description="Disordered" evidence="2">
    <location>
        <begin position="469"/>
        <end position="492"/>
    </location>
</feature>
<organism evidence="5 6">
    <name type="scientific">Acrasis kona</name>
    <dbReference type="NCBI Taxonomy" id="1008807"/>
    <lineage>
        <taxon>Eukaryota</taxon>
        <taxon>Discoba</taxon>
        <taxon>Heterolobosea</taxon>
        <taxon>Tetramitia</taxon>
        <taxon>Eutetramitia</taxon>
        <taxon>Acrasidae</taxon>
        <taxon>Acrasis</taxon>
    </lineage>
</organism>
<feature type="domain" description="Thioredoxin" evidence="4">
    <location>
        <begin position="364"/>
        <end position="466"/>
    </location>
</feature>
<feature type="chain" id="PRO_5043397036" evidence="3">
    <location>
        <begin position="19"/>
        <end position="492"/>
    </location>
</feature>
<sequence length="492" mass="57002">MRTFGGLIILCLTIYSYAQYINIDYKNYDQITNDNEYVLVQFVPKRCQDCERHKNIFKMALDILDTKIPVGVVNCSSRTEEYICLKNKVADNQIPPIMLFHNINHAPYRYEGEDSPKQIKDWVTRKTKINLVAVHSLDEIQKLRQEYNSKNTTLVVGFFEKYDTIRYRWFTEYSHRPELQHLMFAECVKCPKNALEAFNITLDMVASLKYDNTFQRYADFQNLPQLLSIYASAPFEELNDATSSRFHSSQIPVMVFYTDLSDVWEDEDQLNAFNSVKDMAPAFVGRITFMYAEFSKYRLHFERAGIAPIPLPKIILFAENGGHIYSFNTTGKEMLGDWLNKFMRGQLVPYLKSEEAPLDNSGPVQKLVTSTFKSTVMEGDKDVVVLFVIPNSVDCEAFEPVYNKLAASLSSVEMLSFTKIDVTKNNIPKIYLPVYPCIYVFPADNKSNPVRFEGDKSESNIKKFLNSNCKVSRSHQTEKRKRQRETEKKDEL</sequence>
<evidence type="ECO:0000256" key="3">
    <source>
        <dbReference type="SAM" id="SignalP"/>
    </source>
</evidence>
<proteinExistence type="inferred from homology"/>
<dbReference type="GO" id="GO:0003756">
    <property type="term" value="F:protein disulfide isomerase activity"/>
    <property type="evidence" value="ECO:0007669"/>
    <property type="project" value="TreeGrafter"/>
</dbReference>
<dbReference type="SUPFAM" id="SSF52833">
    <property type="entry name" value="Thioredoxin-like"/>
    <property type="match status" value="3"/>
</dbReference>
<dbReference type="CDD" id="cd02961">
    <property type="entry name" value="PDI_a_family"/>
    <property type="match status" value="1"/>
</dbReference>
<evidence type="ECO:0000313" key="6">
    <source>
        <dbReference type="Proteomes" id="UP001431209"/>
    </source>
</evidence>
<feature type="signal peptide" evidence="3">
    <location>
        <begin position="1"/>
        <end position="18"/>
    </location>
</feature>
<dbReference type="InterPro" id="IPR036249">
    <property type="entry name" value="Thioredoxin-like_sf"/>
</dbReference>
<evidence type="ECO:0000259" key="4">
    <source>
        <dbReference type="Pfam" id="PF00085"/>
    </source>
</evidence>
<dbReference type="GO" id="GO:0005783">
    <property type="term" value="C:endoplasmic reticulum"/>
    <property type="evidence" value="ECO:0007669"/>
    <property type="project" value="TreeGrafter"/>
</dbReference>
<dbReference type="Proteomes" id="UP001431209">
    <property type="component" value="Unassembled WGS sequence"/>
</dbReference>
<dbReference type="PANTHER" id="PTHR18929">
    <property type="entry name" value="PROTEIN DISULFIDE ISOMERASE"/>
    <property type="match status" value="1"/>
</dbReference>
<dbReference type="Pfam" id="PF00085">
    <property type="entry name" value="Thioredoxin"/>
    <property type="match status" value="2"/>
</dbReference>
<dbReference type="GO" id="GO:0034976">
    <property type="term" value="P:response to endoplasmic reticulum stress"/>
    <property type="evidence" value="ECO:0007669"/>
    <property type="project" value="TreeGrafter"/>
</dbReference>
<keyword evidence="6" id="KW-1185">Reference proteome</keyword>
<evidence type="ECO:0000313" key="5">
    <source>
        <dbReference type="EMBL" id="KAL0480353.1"/>
    </source>
</evidence>
<name>A0AAW2YU21_9EUKA</name>
<feature type="domain" description="Thioredoxin" evidence="4">
    <location>
        <begin position="23"/>
        <end position="124"/>
    </location>
</feature>
<dbReference type="EMBL" id="JAOPGA020000651">
    <property type="protein sequence ID" value="KAL0480353.1"/>
    <property type="molecule type" value="Genomic_DNA"/>
</dbReference>
<dbReference type="GO" id="GO:0006457">
    <property type="term" value="P:protein folding"/>
    <property type="evidence" value="ECO:0007669"/>
    <property type="project" value="TreeGrafter"/>
</dbReference>
<dbReference type="AlphaFoldDB" id="A0AAW2YU21"/>
<comment type="similarity">
    <text evidence="1">Belongs to the protein disulfide isomerase family.</text>
</comment>
<keyword evidence="5" id="KW-0413">Isomerase</keyword>
<keyword evidence="3" id="KW-0732">Signal</keyword>
<comment type="caution">
    <text evidence="5">The sequence shown here is derived from an EMBL/GenBank/DDBJ whole genome shotgun (WGS) entry which is preliminary data.</text>
</comment>
<evidence type="ECO:0000256" key="2">
    <source>
        <dbReference type="SAM" id="MobiDB-lite"/>
    </source>
</evidence>
<reference evidence="5 6" key="1">
    <citation type="submission" date="2024-03" db="EMBL/GenBank/DDBJ databases">
        <title>The Acrasis kona genome and developmental transcriptomes reveal deep origins of eukaryotic multicellular pathways.</title>
        <authorList>
            <person name="Sheikh S."/>
            <person name="Fu C.-J."/>
            <person name="Brown M.W."/>
            <person name="Baldauf S.L."/>
        </authorList>
    </citation>
    <scope>NUCLEOTIDE SEQUENCE [LARGE SCALE GENOMIC DNA]</scope>
    <source>
        <strain evidence="5 6">ATCC MYA-3509</strain>
    </source>
</reference>
<dbReference type="InterPro" id="IPR013766">
    <property type="entry name" value="Thioredoxin_domain"/>
</dbReference>
<protein>
    <submittedName>
        <fullName evidence="5">Disulfide isomerase</fullName>
    </submittedName>
</protein>
<dbReference type="Gene3D" id="3.40.30.10">
    <property type="entry name" value="Glutaredoxin"/>
    <property type="match status" value="3"/>
</dbReference>
<evidence type="ECO:0000256" key="1">
    <source>
        <dbReference type="ARBA" id="ARBA00006347"/>
    </source>
</evidence>